<evidence type="ECO:0000256" key="4">
    <source>
        <dbReference type="ARBA" id="ARBA00023136"/>
    </source>
</evidence>
<keyword evidence="4 5" id="KW-0472">Membrane</keyword>
<evidence type="ECO:0000259" key="6">
    <source>
        <dbReference type="Pfam" id="PF02656"/>
    </source>
</evidence>
<dbReference type="PANTHER" id="PTHR34187">
    <property type="entry name" value="FGR18P"/>
    <property type="match status" value="1"/>
</dbReference>
<gene>
    <name evidence="7" type="ORF">CDD80_5653</name>
</gene>
<comment type="caution">
    <text evidence="7">The sequence shown here is derived from an EMBL/GenBank/DDBJ whole genome shotgun (WGS) entry which is preliminary data.</text>
</comment>
<dbReference type="EMBL" id="NJES01000572">
    <property type="protein sequence ID" value="PHH70922.1"/>
    <property type="molecule type" value="Genomic_DNA"/>
</dbReference>
<keyword evidence="3 5" id="KW-1133">Transmembrane helix</keyword>
<evidence type="ECO:0000256" key="2">
    <source>
        <dbReference type="ARBA" id="ARBA00022692"/>
    </source>
</evidence>
<keyword evidence="8" id="KW-1185">Reference proteome</keyword>
<feature type="transmembrane region" description="Helical" evidence="5">
    <location>
        <begin position="77"/>
        <end position="100"/>
    </location>
</feature>
<dbReference type="AlphaFoldDB" id="A0A2C5YUC0"/>
<evidence type="ECO:0000256" key="5">
    <source>
        <dbReference type="SAM" id="Phobius"/>
    </source>
</evidence>
<dbReference type="OrthoDB" id="5525680at2759"/>
<feature type="domain" description="DUF202" evidence="6">
    <location>
        <begin position="33"/>
        <end position="104"/>
    </location>
</feature>
<dbReference type="Proteomes" id="UP000226431">
    <property type="component" value="Unassembled WGS sequence"/>
</dbReference>
<feature type="transmembrane region" description="Helical" evidence="5">
    <location>
        <begin position="120"/>
        <end position="140"/>
    </location>
</feature>
<dbReference type="Pfam" id="PF02656">
    <property type="entry name" value="DUF202"/>
    <property type="match status" value="1"/>
</dbReference>
<dbReference type="InterPro" id="IPR052053">
    <property type="entry name" value="IM_YidH-like"/>
</dbReference>
<organism evidence="7 8">
    <name type="scientific">Ophiocordyceps camponoti-rufipedis</name>
    <dbReference type="NCBI Taxonomy" id="2004952"/>
    <lineage>
        <taxon>Eukaryota</taxon>
        <taxon>Fungi</taxon>
        <taxon>Dikarya</taxon>
        <taxon>Ascomycota</taxon>
        <taxon>Pezizomycotina</taxon>
        <taxon>Sordariomycetes</taxon>
        <taxon>Hypocreomycetidae</taxon>
        <taxon>Hypocreales</taxon>
        <taxon>Ophiocordycipitaceae</taxon>
        <taxon>Ophiocordyceps</taxon>
    </lineage>
</organism>
<comment type="subcellular location">
    <subcellularLocation>
        <location evidence="1">Endomembrane system</location>
        <topology evidence="1">Multi-pass membrane protein</topology>
    </subcellularLocation>
</comment>
<keyword evidence="2 5" id="KW-0812">Transmembrane</keyword>
<proteinExistence type="predicted"/>
<reference evidence="7 8" key="1">
    <citation type="submission" date="2017-06" db="EMBL/GenBank/DDBJ databases">
        <title>Ant-infecting Ophiocordyceps genomes reveal a high diversity of potential behavioral manipulation genes and a possible major role for enterotoxins.</title>
        <authorList>
            <person name="De Bekker C."/>
            <person name="Evans H.C."/>
            <person name="Brachmann A."/>
            <person name="Hughes D.P."/>
        </authorList>
    </citation>
    <scope>NUCLEOTIDE SEQUENCE [LARGE SCALE GENOMIC DNA]</scope>
    <source>
        <strain evidence="7 8">Map16</strain>
    </source>
</reference>
<evidence type="ECO:0000313" key="8">
    <source>
        <dbReference type="Proteomes" id="UP000226431"/>
    </source>
</evidence>
<dbReference type="InterPro" id="IPR003807">
    <property type="entry name" value="DUF202"/>
</dbReference>
<evidence type="ECO:0000256" key="3">
    <source>
        <dbReference type="ARBA" id="ARBA00022989"/>
    </source>
</evidence>
<accession>A0A2C5YUC0</accession>
<dbReference type="PANTHER" id="PTHR34187:SF3">
    <property type="entry name" value="DUF DOMAIN PROTEIN (AFU_ORTHOLOGUE AFUA_6G11150)"/>
    <property type="match status" value="1"/>
</dbReference>
<feature type="transmembrane region" description="Helical" evidence="5">
    <location>
        <begin position="48"/>
        <end position="65"/>
    </location>
</feature>
<dbReference type="GO" id="GO:0012505">
    <property type="term" value="C:endomembrane system"/>
    <property type="evidence" value="ECO:0007669"/>
    <property type="project" value="UniProtKB-SubCell"/>
</dbReference>
<evidence type="ECO:0000256" key="1">
    <source>
        <dbReference type="ARBA" id="ARBA00004127"/>
    </source>
</evidence>
<evidence type="ECO:0000313" key="7">
    <source>
        <dbReference type="EMBL" id="PHH70922.1"/>
    </source>
</evidence>
<name>A0A2C5YUC0_9HYPO</name>
<sequence>MNLADGNRAEASSFTAWPLLGPLLFENESSDARDHCANERTFLSYLRLATYMAVVSVAMTLSFQLNQQPSKLERHMARPLGIAFWLLSVVTLFMGLGNYITTVNKYGKKAAIVQTGWKTQLVLVVLALCIIGTCAILLIIERTNP</sequence>
<protein>
    <recommendedName>
        <fullName evidence="6">DUF202 domain-containing protein</fullName>
    </recommendedName>
</protein>